<organism evidence="1 2">
    <name type="scientific">Lactiplantibacillus dongliensis</name>
    <dbReference type="NCBI Taxonomy" id="2559919"/>
    <lineage>
        <taxon>Bacteria</taxon>
        <taxon>Bacillati</taxon>
        <taxon>Bacillota</taxon>
        <taxon>Bacilli</taxon>
        <taxon>Lactobacillales</taxon>
        <taxon>Lactobacillaceae</taxon>
        <taxon>Lactiplantibacillus</taxon>
    </lineage>
</organism>
<dbReference type="Proteomes" id="UP001596253">
    <property type="component" value="Unassembled WGS sequence"/>
</dbReference>
<reference evidence="2" key="1">
    <citation type="journal article" date="2019" name="Int. J. Syst. Evol. Microbiol.">
        <title>The Global Catalogue of Microorganisms (GCM) 10K type strain sequencing project: providing services to taxonomists for standard genome sequencing and annotation.</title>
        <authorList>
            <consortium name="The Broad Institute Genomics Platform"/>
            <consortium name="The Broad Institute Genome Sequencing Center for Infectious Disease"/>
            <person name="Wu L."/>
            <person name="Ma J."/>
        </authorList>
    </citation>
    <scope>NUCLEOTIDE SEQUENCE [LARGE SCALE GENOMIC DNA]</scope>
    <source>
        <strain evidence="2">CCM 8932</strain>
    </source>
</reference>
<keyword evidence="2" id="KW-1185">Reference proteome</keyword>
<dbReference type="RefSeq" id="WP_137641391.1">
    <property type="nucleotide sequence ID" value="NZ_BJDK01000057.1"/>
</dbReference>
<evidence type="ECO:0000313" key="1">
    <source>
        <dbReference type="EMBL" id="MFC6164229.1"/>
    </source>
</evidence>
<accession>A0ABW1R4X9</accession>
<gene>
    <name evidence="1" type="ORF">ACFP3T_06040</name>
</gene>
<protein>
    <submittedName>
        <fullName evidence="1">Uncharacterized protein</fullName>
    </submittedName>
</protein>
<sequence>MNFETGSVIQMQLPAQPVRMVTRDSRDAYLRQQQLILTARLQQLKRQAKVNRELLATLLADLNRVQQQLAG</sequence>
<proteinExistence type="predicted"/>
<comment type="caution">
    <text evidence="1">The sequence shown here is derived from an EMBL/GenBank/DDBJ whole genome shotgun (WGS) entry which is preliminary data.</text>
</comment>
<evidence type="ECO:0000313" key="2">
    <source>
        <dbReference type="Proteomes" id="UP001596253"/>
    </source>
</evidence>
<dbReference type="EMBL" id="JBHSSD010000027">
    <property type="protein sequence ID" value="MFC6164229.1"/>
    <property type="molecule type" value="Genomic_DNA"/>
</dbReference>
<name>A0ABW1R4X9_9LACO</name>